<evidence type="ECO:0000313" key="2">
    <source>
        <dbReference type="EMBL" id="KAK7431437.1"/>
    </source>
</evidence>
<name>A0ABR1IER1_9HYPO</name>
<protein>
    <submittedName>
        <fullName evidence="2">Uncharacterized protein</fullName>
    </submittedName>
</protein>
<feature type="signal peptide" evidence="1">
    <location>
        <begin position="1"/>
        <end position="20"/>
    </location>
</feature>
<feature type="chain" id="PRO_5045954957" evidence="1">
    <location>
        <begin position="21"/>
        <end position="97"/>
    </location>
</feature>
<dbReference type="EMBL" id="JAZAVK010000011">
    <property type="protein sequence ID" value="KAK7431437.1"/>
    <property type="molecule type" value="Genomic_DNA"/>
</dbReference>
<evidence type="ECO:0000313" key="3">
    <source>
        <dbReference type="Proteomes" id="UP001498421"/>
    </source>
</evidence>
<dbReference type="Proteomes" id="UP001498421">
    <property type="component" value="Unassembled WGS sequence"/>
</dbReference>
<gene>
    <name evidence="2" type="ORF">QQZ08_001927</name>
</gene>
<reference evidence="2 3" key="1">
    <citation type="journal article" date="2025" name="Microbiol. Resour. Announc.">
        <title>Draft genome sequences for Neonectria magnoliae and Neonectria punicea, canker pathogens of Liriodendron tulipifera and Acer saccharum in West Virginia.</title>
        <authorList>
            <person name="Petronek H.M."/>
            <person name="Kasson M.T."/>
            <person name="Metheny A.M."/>
            <person name="Stauder C.M."/>
            <person name="Lovett B."/>
            <person name="Lynch S.C."/>
            <person name="Garnas J.R."/>
            <person name="Kasson L.R."/>
            <person name="Stajich J.E."/>
        </authorList>
    </citation>
    <scope>NUCLEOTIDE SEQUENCE [LARGE SCALE GENOMIC DNA]</scope>
    <source>
        <strain evidence="2 3">NRRL 64651</strain>
    </source>
</reference>
<proteinExistence type="predicted"/>
<keyword evidence="1" id="KW-0732">Signal</keyword>
<evidence type="ECO:0000256" key="1">
    <source>
        <dbReference type="SAM" id="SignalP"/>
    </source>
</evidence>
<accession>A0ABR1IER1</accession>
<comment type="caution">
    <text evidence="2">The sequence shown here is derived from an EMBL/GenBank/DDBJ whole genome shotgun (WGS) entry which is preliminary data.</text>
</comment>
<keyword evidence="3" id="KW-1185">Reference proteome</keyword>
<sequence length="97" mass="9803">MDSTLLAILVSLVVLVAVAAGGLLAYNSGALDPYIEQIGTYLAKAKAKAAFTDGQKQFQEEGIKAMGDQTDAAQDAVGSVGGGLGLGDGAGDLKKRF</sequence>
<organism evidence="2 3">
    <name type="scientific">Neonectria magnoliae</name>
    <dbReference type="NCBI Taxonomy" id="2732573"/>
    <lineage>
        <taxon>Eukaryota</taxon>
        <taxon>Fungi</taxon>
        <taxon>Dikarya</taxon>
        <taxon>Ascomycota</taxon>
        <taxon>Pezizomycotina</taxon>
        <taxon>Sordariomycetes</taxon>
        <taxon>Hypocreomycetidae</taxon>
        <taxon>Hypocreales</taxon>
        <taxon>Nectriaceae</taxon>
        <taxon>Neonectria</taxon>
    </lineage>
</organism>